<sequence>MGELREEGLYQVVSPAEAVEEAKAAGDMAVFSMHPLCGGMPISEGWKQVDLLRNEILPALA</sequence>
<name>A0A6J6QCP9_9ZZZZ</name>
<accession>A0A6J6QCP9</accession>
<reference evidence="1" key="1">
    <citation type="submission" date="2020-05" db="EMBL/GenBank/DDBJ databases">
        <authorList>
            <person name="Chiriac C."/>
            <person name="Salcher M."/>
            <person name="Ghai R."/>
            <person name="Kavagutti S V."/>
        </authorList>
    </citation>
    <scope>NUCLEOTIDE SEQUENCE</scope>
</reference>
<protein>
    <submittedName>
        <fullName evidence="1">Unannotated protein</fullName>
    </submittedName>
</protein>
<evidence type="ECO:0000313" key="1">
    <source>
        <dbReference type="EMBL" id="CAB4708659.1"/>
    </source>
</evidence>
<organism evidence="1">
    <name type="scientific">freshwater metagenome</name>
    <dbReference type="NCBI Taxonomy" id="449393"/>
    <lineage>
        <taxon>unclassified sequences</taxon>
        <taxon>metagenomes</taxon>
        <taxon>ecological metagenomes</taxon>
    </lineage>
</organism>
<gene>
    <name evidence="1" type="ORF">UFOPK2624_00970</name>
</gene>
<dbReference type="AlphaFoldDB" id="A0A6J6QCP9"/>
<dbReference type="EMBL" id="CAEZXY010000038">
    <property type="protein sequence ID" value="CAB4708659.1"/>
    <property type="molecule type" value="Genomic_DNA"/>
</dbReference>
<proteinExistence type="predicted"/>